<evidence type="ECO:0000256" key="10">
    <source>
        <dbReference type="RuleBase" id="RU003357"/>
    </source>
</evidence>
<accession>G5GCY7</accession>
<dbReference type="InterPro" id="IPR012910">
    <property type="entry name" value="Plug_dom"/>
</dbReference>
<evidence type="ECO:0000259" key="11">
    <source>
        <dbReference type="Pfam" id="PF00593"/>
    </source>
</evidence>
<dbReference type="AlphaFoldDB" id="G5GCY7"/>
<dbReference type="PANTHER" id="PTHR30069:SF29">
    <property type="entry name" value="HEMOGLOBIN AND HEMOGLOBIN-HAPTOGLOBIN-BINDING PROTEIN 1-RELATED"/>
    <property type="match status" value="1"/>
</dbReference>
<keyword evidence="2" id="KW-0813">Transport</keyword>
<comment type="similarity">
    <text evidence="10">Belongs to the TonB-dependent receptor family.</text>
</comment>
<organism evidence="13 14">
    <name type="scientific">Alloprevotella rava F0323</name>
    <dbReference type="NCBI Taxonomy" id="679199"/>
    <lineage>
        <taxon>Bacteria</taxon>
        <taxon>Pseudomonadati</taxon>
        <taxon>Bacteroidota</taxon>
        <taxon>Bacteroidia</taxon>
        <taxon>Bacteroidales</taxon>
        <taxon>Prevotellaceae</taxon>
        <taxon>Alloprevotella</taxon>
    </lineage>
</organism>
<dbReference type="PATRIC" id="fig|679199.3.peg.1606"/>
<dbReference type="InterPro" id="IPR008969">
    <property type="entry name" value="CarboxyPept-like_regulatory"/>
</dbReference>
<comment type="subcellular location">
    <subcellularLocation>
        <location evidence="1">Cell outer membrane</location>
        <topology evidence="1">Multi-pass membrane protein</topology>
    </subcellularLocation>
</comment>
<keyword evidence="7 10" id="KW-0472">Membrane</keyword>
<dbReference type="InterPro" id="IPR039426">
    <property type="entry name" value="TonB-dep_rcpt-like"/>
</dbReference>
<evidence type="ECO:0000256" key="4">
    <source>
        <dbReference type="ARBA" id="ARBA00022692"/>
    </source>
</evidence>
<dbReference type="SUPFAM" id="SSF49464">
    <property type="entry name" value="Carboxypeptidase regulatory domain-like"/>
    <property type="match status" value="1"/>
</dbReference>
<dbReference type="eggNOG" id="COG4206">
    <property type="taxonomic scope" value="Bacteria"/>
</dbReference>
<feature type="domain" description="TonB-dependent receptor plug" evidence="12">
    <location>
        <begin position="122"/>
        <end position="232"/>
    </location>
</feature>
<keyword evidence="8" id="KW-0675">Receptor</keyword>
<evidence type="ECO:0000256" key="2">
    <source>
        <dbReference type="ARBA" id="ARBA00022448"/>
    </source>
</evidence>
<dbReference type="GO" id="GO:0009279">
    <property type="term" value="C:cell outer membrane"/>
    <property type="evidence" value="ECO:0007669"/>
    <property type="project" value="UniProtKB-SubCell"/>
</dbReference>
<keyword evidence="6 10" id="KW-0798">TonB box</keyword>
<sequence>MPYIHFGMRRRDIVLTIILGSVSIAGFAQNVRGTIISAKDKQPIMFASVTLKESHLYAYTDKSGHFIIKNVPKGPTTVVVSCLGYASRTQTINFTGKDAVIDVTLDENDLKLGEAVVVAKRKRDDATTAYSINRTTLDNQQIINLGDISTLLPGGKSVNPSLMNDRRMSLRSASSERGNASFGTAVEVDGVRLNNNSATGESLGASTRALSASNIESVEIVSGIPSVEYGDLSNGIVKVNTRRGRSPFIIESSVNQHTRQLAVNKGFGAGKEGGVINLSLEHARSFSDAASPYTAYQRNAFSLNYLNVVMKNRLPLTLNVGVRGNIGGYNSKKDPDEQLENYAKKRDNGVSGNIRLNWQLNQLWLTSLQFIGAASYSNRRSETYTNASSASTQPYLHTLTEGYNIAEDYDKNPTANIILGPTGYWYVKGFNDSKPFNYSLKLKADWNHKFGSVRNLLMLGAEWTSTHNGGRGTYYDNLRYAPTWREYRYDAQPAMNNMAIYAEEKVSVPTAKGGLFELTAGLREDLTIIRHSKYPRVSSLSPRVNSRYVFFSGRKAWVSDLRLHAGWGKSVKLPSFQILYPSPSYRDMLAFSSTSDAQNRSYYAYYTYPSTTVSNPNLRWQYTHQYDAGIEVKTRIADINVSAFYNKTFRPYMATNIFTPFAYKYTTPSALQKSGIPVADRAFSVDQTTGVVTVTDVTGKRPAVTLPYEDRYTYVTNATYVNASTVSRYGLEWIIDFTQIRPLRTQVRLDGNYYHYKGMDHTLFADVPLGLHNRQSNGALYQYIGYYRGGSASSTNYTANAAAANGSVSSQANLNATVTTHIPKLRLIMALRVESSLYRYSRAKSSRGYIVENGQPNLEKPYDGKTRNQTVAVLPEYYSTWDNPAEKKPFYDTYLWARKNDRNLYNDLSQLIVRTNYPYMLNPDRVSAYWSANISVTKEIGDHVSLSFYANNFFNTLRRVHSSQTGLETSLFGSGYVPNFYYGLSLRLKL</sequence>
<dbReference type="HOGENOM" id="CLU_013529_0_0_10"/>
<dbReference type="Pfam" id="PF00593">
    <property type="entry name" value="TonB_dep_Rec_b-barrel"/>
    <property type="match status" value="1"/>
</dbReference>
<name>G5GCY7_9BACT</name>
<evidence type="ECO:0000256" key="5">
    <source>
        <dbReference type="ARBA" id="ARBA00022729"/>
    </source>
</evidence>
<reference evidence="13 14" key="1">
    <citation type="submission" date="2011-08" db="EMBL/GenBank/DDBJ databases">
        <title>The Genome Sequence of Prevotella sp. oral taxon 302 str. F0323.</title>
        <authorList>
            <consortium name="The Broad Institute Genome Sequencing Platform"/>
            <person name="Earl A."/>
            <person name="Ward D."/>
            <person name="Feldgarden M."/>
            <person name="Gevers D."/>
            <person name="Izard J."/>
            <person name="Blanton J.M."/>
            <person name="Baranova O.V."/>
            <person name="Tanner A.C."/>
            <person name="Dewhirst F.E."/>
            <person name="Young S.K."/>
            <person name="Zeng Q."/>
            <person name="Gargeya S."/>
            <person name="Fitzgerald M."/>
            <person name="Haas B."/>
            <person name="Abouelleil A."/>
            <person name="Alvarado L."/>
            <person name="Arachchi H.M."/>
            <person name="Berlin A."/>
            <person name="Brown A."/>
            <person name="Chapman S.B."/>
            <person name="Chen Z."/>
            <person name="Dunbar C."/>
            <person name="Freedman E."/>
            <person name="Gearin G."/>
            <person name="Gellesch M."/>
            <person name="Goldberg J."/>
            <person name="Griggs A."/>
            <person name="Gujja S."/>
            <person name="Heiman D."/>
            <person name="Howarth C."/>
            <person name="Larson L."/>
            <person name="Lui A."/>
            <person name="MacDonald P.J.P."/>
            <person name="Montmayeur A."/>
            <person name="Murphy C."/>
            <person name="Neiman D."/>
            <person name="Pearson M."/>
            <person name="Priest M."/>
            <person name="Roberts A."/>
            <person name="Saif S."/>
            <person name="Shea T."/>
            <person name="Shenoy N."/>
            <person name="Sisk P."/>
            <person name="Stolte C."/>
            <person name="Sykes S."/>
            <person name="Wortman J."/>
            <person name="Nusbaum C."/>
            <person name="Birren B."/>
        </authorList>
    </citation>
    <scope>NUCLEOTIDE SEQUENCE [LARGE SCALE GENOMIC DNA]</scope>
    <source>
        <strain evidence="13 14">F0323</strain>
    </source>
</reference>
<dbReference type="Pfam" id="PF07715">
    <property type="entry name" value="Plug"/>
    <property type="match status" value="1"/>
</dbReference>
<keyword evidence="14" id="KW-1185">Reference proteome</keyword>
<evidence type="ECO:0000313" key="14">
    <source>
        <dbReference type="Proteomes" id="UP000015993"/>
    </source>
</evidence>
<keyword evidence="4" id="KW-0812">Transmembrane</keyword>
<proteinExistence type="inferred from homology"/>
<dbReference type="SUPFAM" id="SSF56935">
    <property type="entry name" value="Porins"/>
    <property type="match status" value="1"/>
</dbReference>
<evidence type="ECO:0000259" key="12">
    <source>
        <dbReference type="Pfam" id="PF07715"/>
    </source>
</evidence>
<keyword evidence="3" id="KW-1134">Transmembrane beta strand</keyword>
<dbReference type="Gene3D" id="2.40.170.20">
    <property type="entry name" value="TonB-dependent receptor, beta-barrel domain"/>
    <property type="match status" value="1"/>
</dbReference>
<gene>
    <name evidence="13" type="ORF">HMPREF9332_01441</name>
</gene>
<dbReference type="EMBL" id="ACZK01000024">
    <property type="protein sequence ID" value="EHG22431.1"/>
    <property type="molecule type" value="Genomic_DNA"/>
</dbReference>
<dbReference type="GO" id="GO:0044718">
    <property type="term" value="P:siderophore transmembrane transport"/>
    <property type="evidence" value="ECO:0007669"/>
    <property type="project" value="TreeGrafter"/>
</dbReference>
<dbReference type="InterPro" id="IPR037066">
    <property type="entry name" value="Plug_dom_sf"/>
</dbReference>
<evidence type="ECO:0000256" key="9">
    <source>
        <dbReference type="ARBA" id="ARBA00023237"/>
    </source>
</evidence>
<dbReference type="STRING" id="679199.HMPREF9332_01441"/>
<keyword evidence="9" id="KW-0998">Cell outer membrane</keyword>
<dbReference type="Gene3D" id="2.170.130.10">
    <property type="entry name" value="TonB-dependent receptor, plug domain"/>
    <property type="match status" value="1"/>
</dbReference>
<evidence type="ECO:0000256" key="7">
    <source>
        <dbReference type="ARBA" id="ARBA00023136"/>
    </source>
</evidence>
<evidence type="ECO:0008006" key="15">
    <source>
        <dbReference type="Google" id="ProtNLM"/>
    </source>
</evidence>
<dbReference type="Proteomes" id="UP000015993">
    <property type="component" value="Unassembled WGS sequence"/>
</dbReference>
<dbReference type="Pfam" id="PF13715">
    <property type="entry name" value="CarbopepD_reg_2"/>
    <property type="match status" value="1"/>
</dbReference>
<evidence type="ECO:0000313" key="13">
    <source>
        <dbReference type="EMBL" id="EHG22431.1"/>
    </source>
</evidence>
<dbReference type="Gene3D" id="2.60.40.1120">
    <property type="entry name" value="Carboxypeptidase-like, regulatory domain"/>
    <property type="match status" value="1"/>
</dbReference>
<evidence type="ECO:0000256" key="8">
    <source>
        <dbReference type="ARBA" id="ARBA00023170"/>
    </source>
</evidence>
<dbReference type="InterPro" id="IPR000531">
    <property type="entry name" value="Beta-barrel_TonB"/>
</dbReference>
<evidence type="ECO:0000256" key="6">
    <source>
        <dbReference type="ARBA" id="ARBA00023077"/>
    </source>
</evidence>
<dbReference type="GO" id="GO:0015344">
    <property type="term" value="F:siderophore uptake transmembrane transporter activity"/>
    <property type="evidence" value="ECO:0007669"/>
    <property type="project" value="TreeGrafter"/>
</dbReference>
<evidence type="ECO:0000256" key="3">
    <source>
        <dbReference type="ARBA" id="ARBA00022452"/>
    </source>
</evidence>
<comment type="caution">
    <text evidence="13">The sequence shown here is derived from an EMBL/GenBank/DDBJ whole genome shotgun (WGS) entry which is preliminary data.</text>
</comment>
<dbReference type="InterPro" id="IPR036942">
    <property type="entry name" value="Beta-barrel_TonB_sf"/>
</dbReference>
<dbReference type="PANTHER" id="PTHR30069">
    <property type="entry name" value="TONB-DEPENDENT OUTER MEMBRANE RECEPTOR"/>
    <property type="match status" value="1"/>
</dbReference>
<protein>
    <recommendedName>
        <fullName evidence="15">TonB-dependent receptor plug domain-containing protein</fullName>
    </recommendedName>
</protein>
<evidence type="ECO:0000256" key="1">
    <source>
        <dbReference type="ARBA" id="ARBA00004571"/>
    </source>
</evidence>
<keyword evidence="5" id="KW-0732">Signal</keyword>
<feature type="domain" description="TonB-dependent receptor-like beta-barrel" evidence="11">
    <location>
        <begin position="293"/>
        <end position="648"/>
    </location>
</feature>